<dbReference type="InterPro" id="IPR001647">
    <property type="entry name" value="HTH_TetR"/>
</dbReference>
<evidence type="ECO:0000256" key="2">
    <source>
        <dbReference type="PROSITE-ProRule" id="PRU00335"/>
    </source>
</evidence>
<dbReference type="RefSeq" id="WP_343915182.1">
    <property type="nucleotide sequence ID" value="NZ_BAAAJT010000002.1"/>
</dbReference>
<dbReference type="PROSITE" id="PS50977">
    <property type="entry name" value="HTH_TETR_2"/>
    <property type="match status" value="1"/>
</dbReference>
<gene>
    <name evidence="4" type="ORF">ACFSDE_03825</name>
</gene>
<proteinExistence type="predicted"/>
<organism evidence="4 5">
    <name type="scientific">Nocardioides aestuarii</name>
    <dbReference type="NCBI Taxonomy" id="252231"/>
    <lineage>
        <taxon>Bacteria</taxon>
        <taxon>Bacillati</taxon>
        <taxon>Actinomycetota</taxon>
        <taxon>Actinomycetes</taxon>
        <taxon>Propionibacteriales</taxon>
        <taxon>Nocardioidaceae</taxon>
        <taxon>Nocardioides</taxon>
    </lineage>
</organism>
<reference evidence="5" key="1">
    <citation type="journal article" date="2019" name="Int. J. Syst. Evol. Microbiol.">
        <title>The Global Catalogue of Microorganisms (GCM) 10K type strain sequencing project: providing services to taxonomists for standard genome sequencing and annotation.</title>
        <authorList>
            <consortium name="The Broad Institute Genomics Platform"/>
            <consortium name="The Broad Institute Genome Sequencing Center for Infectious Disease"/>
            <person name="Wu L."/>
            <person name="Ma J."/>
        </authorList>
    </citation>
    <scope>NUCLEOTIDE SEQUENCE [LARGE SCALE GENOMIC DNA]</scope>
    <source>
        <strain evidence="5">CGMCC 1.12477</strain>
    </source>
</reference>
<comment type="caution">
    <text evidence="4">The sequence shown here is derived from an EMBL/GenBank/DDBJ whole genome shotgun (WGS) entry which is preliminary data.</text>
</comment>
<dbReference type="Gene3D" id="1.10.357.10">
    <property type="entry name" value="Tetracycline Repressor, domain 2"/>
    <property type="match status" value="1"/>
</dbReference>
<evidence type="ECO:0000256" key="1">
    <source>
        <dbReference type="ARBA" id="ARBA00023125"/>
    </source>
</evidence>
<evidence type="ECO:0000313" key="4">
    <source>
        <dbReference type="EMBL" id="MFD1945906.1"/>
    </source>
</evidence>
<keyword evidence="1 2" id="KW-0238">DNA-binding</keyword>
<dbReference type="Pfam" id="PF00440">
    <property type="entry name" value="TetR_N"/>
    <property type="match status" value="1"/>
</dbReference>
<evidence type="ECO:0000259" key="3">
    <source>
        <dbReference type="PROSITE" id="PS50977"/>
    </source>
</evidence>
<protein>
    <submittedName>
        <fullName evidence="4">TetR/AcrR family transcriptional regulator</fullName>
    </submittedName>
</protein>
<dbReference type="InterPro" id="IPR036271">
    <property type="entry name" value="Tet_transcr_reg_TetR-rel_C_sf"/>
</dbReference>
<dbReference type="InterPro" id="IPR050109">
    <property type="entry name" value="HTH-type_TetR-like_transc_reg"/>
</dbReference>
<dbReference type="Proteomes" id="UP001597351">
    <property type="component" value="Unassembled WGS sequence"/>
</dbReference>
<feature type="DNA-binding region" description="H-T-H motif" evidence="2">
    <location>
        <begin position="44"/>
        <end position="63"/>
    </location>
</feature>
<dbReference type="SUPFAM" id="SSF48498">
    <property type="entry name" value="Tetracyclin repressor-like, C-terminal domain"/>
    <property type="match status" value="1"/>
</dbReference>
<accession>A0ABW4TJ35</accession>
<name>A0ABW4TJ35_9ACTN</name>
<dbReference type="EMBL" id="JBHUGD010000001">
    <property type="protein sequence ID" value="MFD1945906.1"/>
    <property type="molecule type" value="Genomic_DNA"/>
</dbReference>
<keyword evidence="5" id="KW-1185">Reference proteome</keyword>
<dbReference type="PANTHER" id="PTHR30055:SF160">
    <property type="entry name" value="TRANSCRIPTIONAL REGULATORY PROTEIN (PROBABLY ASNC-FAMILY)-RELATED"/>
    <property type="match status" value="1"/>
</dbReference>
<evidence type="ECO:0000313" key="5">
    <source>
        <dbReference type="Proteomes" id="UP001597351"/>
    </source>
</evidence>
<dbReference type="InterPro" id="IPR009057">
    <property type="entry name" value="Homeodomain-like_sf"/>
</dbReference>
<feature type="domain" description="HTH tetR-type" evidence="3">
    <location>
        <begin position="20"/>
        <end position="81"/>
    </location>
</feature>
<dbReference type="PANTHER" id="PTHR30055">
    <property type="entry name" value="HTH-TYPE TRANSCRIPTIONAL REGULATOR RUTR"/>
    <property type="match status" value="1"/>
</dbReference>
<dbReference type="SUPFAM" id="SSF46689">
    <property type="entry name" value="Homeodomain-like"/>
    <property type="match status" value="1"/>
</dbReference>
<sequence>MSPELSATDGRRRRWDQHKAERRRAVLAAALEVIEEVAPGEDVHVQQIADRAGLSRTVLYRHFADRADLDRAIQAEIVDRVWGEIVPVLSLDGTPVEVVRRIVATYVEWAAAHPALHRFAEADVPGEGPSALARMVEQAAAQIEGLITLGAELLEVPLDDDLRSALDPLVFGLVGAGMASVRRWTAQPDRVATDVFVDLLTQAVWLQIAGMAAARGVVIDPDRLVQDLFDTRAG</sequence>